<dbReference type="EMBL" id="RWIC01006716">
    <property type="protein sequence ID" value="TKC33310.1"/>
    <property type="molecule type" value="Genomic_DNA"/>
</dbReference>
<dbReference type="FunFam" id="2.10.70.10:FF:000060">
    <property type="entry name" value="Complement inhibitory factor H"/>
    <property type="match status" value="1"/>
</dbReference>
<dbReference type="InterPro" id="IPR000436">
    <property type="entry name" value="Sushi_SCR_CCP_dom"/>
</dbReference>
<dbReference type="SUPFAM" id="SSF57535">
    <property type="entry name" value="Complement control module/SCR domain"/>
    <property type="match status" value="2"/>
</dbReference>
<dbReference type="CDD" id="cd00033">
    <property type="entry name" value="CCP"/>
    <property type="match status" value="1"/>
</dbReference>
<keyword evidence="2" id="KW-0732">Signal</keyword>
<proteinExistence type="predicted"/>
<evidence type="ECO:0000256" key="3">
    <source>
        <dbReference type="ARBA" id="ARBA00023157"/>
    </source>
</evidence>
<evidence type="ECO:0000259" key="5">
    <source>
        <dbReference type="PROSITE" id="PS50923"/>
    </source>
</evidence>
<dbReference type="SMART" id="SM00032">
    <property type="entry name" value="CCP"/>
    <property type="match status" value="1"/>
</dbReference>
<accession>A0A4V5P6U1</accession>
<protein>
    <recommendedName>
        <fullName evidence="5">Sushi domain-containing protein</fullName>
    </recommendedName>
</protein>
<dbReference type="PANTHER" id="PTHR45785:SF3">
    <property type="entry name" value="COAGULATION FACTOR XIII B CHAIN"/>
    <property type="match status" value="1"/>
</dbReference>
<evidence type="ECO:0000313" key="7">
    <source>
        <dbReference type="Proteomes" id="UP000308365"/>
    </source>
</evidence>
<sequence length="133" mass="15010">MDDMSRNNLGMKWNYEGKILHGDLIDFVCKQGYDLSPSTAPSELSVQCNRGEVKYPSCIKKGKTMVLPDNFLESKRTCASPPFIKNGVIKSSTVRTYENGSSVEYRCFEHHFLQGSKESYCLEGVWTTPPLCL</sequence>
<keyword evidence="1 4" id="KW-0768">Sushi</keyword>
<dbReference type="Pfam" id="PF00084">
    <property type="entry name" value="Sushi"/>
    <property type="match status" value="1"/>
</dbReference>
<keyword evidence="3 4" id="KW-1015">Disulfide bond</keyword>
<comment type="caution">
    <text evidence="6">The sequence shown here is derived from an EMBL/GenBank/DDBJ whole genome shotgun (WGS) entry which is preliminary data.</text>
</comment>
<dbReference type="Proteomes" id="UP000308365">
    <property type="component" value="Unassembled WGS sequence"/>
</dbReference>
<organism evidence="6 7">
    <name type="scientific">Monodon monoceros</name>
    <name type="common">Narwhal</name>
    <name type="synonym">Ceratodon monodon</name>
    <dbReference type="NCBI Taxonomy" id="40151"/>
    <lineage>
        <taxon>Eukaryota</taxon>
        <taxon>Metazoa</taxon>
        <taxon>Chordata</taxon>
        <taxon>Craniata</taxon>
        <taxon>Vertebrata</taxon>
        <taxon>Euteleostomi</taxon>
        <taxon>Mammalia</taxon>
        <taxon>Eutheria</taxon>
        <taxon>Laurasiatheria</taxon>
        <taxon>Artiodactyla</taxon>
        <taxon>Whippomorpha</taxon>
        <taxon>Cetacea</taxon>
        <taxon>Odontoceti</taxon>
        <taxon>Monodontidae</taxon>
        <taxon>Monodon</taxon>
    </lineage>
</organism>
<dbReference type="AlphaFoldDB" id="A0A4V5P6U1"/>
<dbReference type="InterPro" id="IPR051503">
    <property type="entry name" value="ComplSys_Reg/VirEntry_Med"/>
</dbReference>
<dbReference type="InterPro" id="IPR035976">
    <property type="entry name" value="Sushi/SCR/CCP_sf"/>
</dbReference>
<dbReference type="Gene3D" id="2.10.70.10">
    <property type="entry name" value="Complement Module, domain 1"/>
    <property type="match status" value="2"/>
</dbReference>
<gene>
    <name evidence="6" type="ORF">EI555_009502</name>
</gene>
<comment type="caution">
    <text evidence="4">Lacks conserved residue(s) required for the propagation of feature annotation.</text>
</comment>
<name>A0A4V5P6U1_MONMO</name>
<feature type="non-terminal residue" evidence="6">
    <location>
        <position position="133"/>
    </location>
</feature>
<dbReference type="PROSITE" id="PS50923">
    <property type="entry name" value="SUSHI"/>
    <property type="match status" value="1"/>
</dbReference>
<feature type="domain" description="Sushi" evidence="5">
    <location>
        <begin position="76"/>
        <end position="133"/>
    </location>
</feature>
<evidence type="ECO:0000256" key="1">
    <source>
        <dbReference type="ARBA" id="ARBA00022659"/>
    </source>
</evidence>
<dbReference type="GO" id="GO:0007596">
    <property type="term" value="P:blood coagulation"/>
    <property type="evidence" value="ECO:0007669"/>
    <property type="project" value="TreeGrafter"/>
</dbReference>
<reference evidence="7" key="1">
    <citation type="journal article" date="2019" name="IScience">
        <title>Narwhal Genome Reveals Long-Term Low Genetic Diversity despite Current Large Abundance Size.</title>
        <authorList>
            <person name="Westbury M.V."/>
            <person name="Petersen B."/>
            <person name="Garde E."/>
            <person name="Heide-Jorgensen M.P."/>
            <person name="Lorenzen E.D."/>
        </authorList>
    </citation>
    <scope>NUCLEOTIDE SEQUENCE [LARGE SCALE GENOMIC DNA]</scope>
</reference>
<evidence type="ECO:0000256" key="4">
    <source>
        <dbReference type="PROSITE-ProRule" id="PRU00302"/>
    </source>
</evidence>
<dbReference type="PANTHER" id="PTHR45785">
    <property type="entry name" value="COMPLEMENT FACTOR H-RELATED"/>
    <property type="match status" value="1"/>
</dbReference>
<evidence type="ECO:0000313" key="6">
    <source>
        <dbReference type="EMBL" id="TKC33310.1"/>
    </source>
</evidence>
<feature type="disulfide bond" evidence="4">
    <location>
        <begin position="78"/>
        <end position="121"/>
    </location>
</feature>
<evidence type="ECO:0000256" key="2">
    <source>
        <dbReference type="ARBA" id="ARBA00022729"/>
    </source>
</evidence>